<organism evidence="5 6">
    <name type="scientific">Alkalibaculum bacchi</name>
    <dbReference type="NCBI Taxonomy" id="645887"/>
    <lineage>
        <taxon>Bacteria</taxon>
        <taxon>Bacillati</taxon>
        <taxon>Bacillota</taxon>
        <taxon>Clostridia</taxon>
        <taxon>Eubacteriales</taxon>
        <taxon>Eubacteriaceae</taxon>
        <taxon>Alkalibaculum</taxon>
    </lineage>
</organism>
<evidence type="ECO:0000313" key="6">
    <source>
        <dbReference type="Proteomes" id="UP000253490"/>
    </source>
</evidence>
<sequence length="269" mass="31207">MNPIKKLSGKILHAFTSVLSAILDVLIGIIDFIVNLVSTIAQGLLALISMGGCLIAFFLLGPYALLLLANPAIILAILFFVIFPILGTKFVSFLKYIKYASTEFLFDRANNLMYGTKNKYETFSEYGYGYKREQEAKRRKEQQERQYQQQKEWEEKFKQWQSYQNSQRTYHGQGNYGGYRQNTGYGSQSYINPSIEFKKKYEESCSILGVSYEADKYEIKLAYRKKAKEYHPDINKSPDATKMFQKINDAYEFLSESNIDRYKKIVARP</sequence>
<keyword evidence="1" id="KW-0235">DNA replication</keyword>
<protein>
    <submittedName>
        <fullName evidence="5">DnaJ-like protein</fullName>
    </submittedName>
</protein>
<dbReference type="EMBL" id="QNRX01000009">
    <property type="protein sequence ID" value="RBP63880.1"/>
    <property type="molecule type" value="Genomic_DNA"/>
</dbReference>
<dbReference type="PRINTS" id="PR00625">
    <property type="entry name" value="JDOMAIN"/>
</dbReference>
<dbReference type="CDD" id="cd06257">
    <property type="entry name" value="DnaJ"/>
    <property type="match status" value="1"/>
</dbReference>
<dbReference type="PROSITE" id="PS50076">
    <property type="entry name" value="DNAJ_2"/>
    <property type="match status" value="1"/>
</dbReference>
<dbReference type="AlphaFoldDB" id="A0A366I787"/>
<keyword evidence="3" id="KW-0472">Membrane</keyword>
<evidence type="ECO:0000256" key="2">
    <source>
        <dbReference type="ARBA" id="ARBA00023186"/>
    </source>
</evidence>
<name>A0A366I787_9FIRM</name>
<dbReference type="GO" id="GO:0051082">
    <property type="term" value="F:unfolded protein binding"/>
    <property type="evidence" value="ECO:0007669"/>
    <property type="project" value="TreeGrafter"/>
</dbReference>
<keyword evidence="6" id="KW-1185">Reference proteome</keyword>
<dbReference type="GO" id="GO:0042026">
    <property type="term" value="P:protein refolding"/>
    <property type="evidence" value="ECO:0007669"/>
    <property type="project" value="TreeGrafter"/>
</dbReference>
<feature type="transmembrane region" description="Helical" evidence="3">
    <location>
        <begin position="67"/>
        <end position="86"/>
    </location>
</feature>
<evidence type="ECO:0000256" key="3">
    <source>
        <dbReference type="SAM" id="Phobius"/>
    </source>
</evidence>
<evidence type="ECO:0000313" key="5">
    <source>
        <dbReference type="EMBL" id="RBP63880.1"/>
    </source>
</evidence>
<dbReference type="SMART" id="SM00271">
    <property type="entry name" value="DnaJ"/>
    <property type="match status" value="1"/>
</dbReference>
<reference evidence="5 6" key="1">
    <citation type="submission" date="2018-06" db="EMBL/GenBank/DDBJ databases">
        <title>Genomic Encyclopedia of Type Strains, Phase IV (KMG-IV): sequencing the most valuable type-strain genomes for metagenomic binning, comparative biology and taxonomic classification.</title>
        <authorList>
            <person name="Goeker M."/>
        </authorList>
    </citation>
    <scope>NUCLEOTIDE SEQUENCE [LARGE SCALE GENOMIC DNA]</scope>
    <source>
        <strain evidence="5 6">DSM 22112</strain>
    </source>
</reference>
<dbReference type="OrthoDB" id="9779889at2"/>
<accession>A0A366I787</accession>
<feature type="transmembrane region" description="Helical" evidence="3">
    <location>
        <begin position="40"/>
        <end position="60"/>
    </location>
</feature>
<dbReference type="GO" id="GO:0006260">
    <property type="term" value="P:DNA replication"/>
    <property type="evidence" value="ECO:0007669"/>
    <property type="project" value="UniProtKB-KW"/>
</dbReference>
<feature type="transmembrane region" description="Helical" evidence="3">
    <location>
        <begin position="12"/>
        <end position="34"/>
    </location>
</feature>
<dbReference type="GO" id="GO:0005737">
    <property type="term" value="C:cytoplasm"/>
    <property type="evidence" value="ECO:0007669"/>
    <property type="project" value="TreeGrafter"/>
</dbReference>
<keyword evidence="3" id="KW-0812">Transmembrane</keyword>
<dbReference type="SUPFAM" id="SSF46565">
    <property type="entry name" value="Chaperone J-domain"/>
    <property type="match status" value="1"/>
</dbReference>
<feature type="domain" description="J" evidence="4">
    <location>
        <begin position="203"/>
        <end position="266"/>
    </location>
</feature>
<gene>
    <name evidence="5" type="ORF">DES36_10999</name>
</gene>
<keyword evidence="3" id="KW-1133">Transmembrane helix</keyword>
<dbReference type="RefSeq" id="WP_113920748.1">
    <property type="nucleotide sequence ID" value="NZ_QNRX01000009.1"/>
</dbReference>
<proteinExistence type="predicted"/>
<dbReference type="PANTHER" id="PTHR43096">
    <property type="entry name" value="DNAJ HOMOLOG 1, MITOCHONDRIAL-RELATED"/>
    <property type="match status" value="1"/>
</dbReference>
<dbReference type="Proteomes" id="UP000253490">
    <property type="component" value="Unassembled WGS sequence"/>
</dbReference>
<dbReference type="PANTHER" id="PTHR43096:SF52">
    <property type="entry name" value="DNAJ HOMOLOG 1, MITOCHONDRIAL-RELATED"/>
    <property type="match status" value="1"/>
</dbReference>
<dbReference type="InterPro" id="IPR036869">
    <property type="entry name" value="J_dom_sf"/>
</dbReference>
<keyword evidence="2" id="KW-0143">Chaperone</keyword>
<dbReference type="Pfam" id="PF00226">
    <property type="entry name" value="DnaJ"/>
    <property type="match status" value="1"/>
</dbReference>
<dbReference type="Gene3D" id="1.10.287.110">
    <property type="entry name" value="DnaJ domain"/>
    <property type="match status" value="1"/>
</dbReference>
<evidence type="ECO:0000256" key="1">
    <source>
        <dbReference type="ARBA" id="ARBA00022705"/>
    </source>
</evidence>
<dbReference type="InterPro" id="IPR001623">
    <property type="entry name" value="DnaJ_domain"/>
</dbReference>
<evidence type="ECO:0000259" key="4">
    <source>
        <dbReference type="PROSITE" id="PS50076"/>
    </source>
</evidence>
<comment type="caution">
    <text evidence="5">The sequence shown here is derived from an EMBL/GenBank/DDBJ whole genome shotgun (WGS) entry which is preliminary data.</text>
</comment>